<dbReference type="RefSeq" id="XP_027710600.1">
    <property type="nucleotide sequence ID" value="XM_027854799.1"/>
</dbReference>
<evidence type="ECO:0000313" key="7">
    <source>
        <dbReference type="Proteomes" id="UP000314987"/>
    </source>
</evidence>
<evidence type="ECO:0000256" key="5">
    <source>
        <dbReference type="SAM" id="MobiDB-lite"/>
    </source>
</evidence>
<dbReference type="CTD" id="257177"/>
<dbReference type="Proteomes" id="UP000314987">
    <property type="component" value="Unassembled WGS sequence"/>
</dbReference>
<dbReference type="Ensembl" id="ENSVURT00010028625.1">
    <property type="protein sequence ID" value="ENSVURP00010025134.1"/>
    <property type="gene ID" value="ENSVURG00010019253.1"/>
</dbReference>
<evidence type="ECO:0000256" key="1">
    <source>
        <dbReference type="ARBA" id="ARBA00009887"/>
    </source>
</evidence>
<sequence length="241" mass="26494">MASNYSANQFENSFAPNYLRNWCIAKDDKKRPETHDGYTQIIANDRGHLLPSVPRSKTSPWGTFMGTWQMPLQIPPARITLTSRSTAAANRLINWVQKNPDLLNASNGLRPEIRGHPQDSGPHRNGSPKPPEKTTTPKAVQEIPQPSKPSSVVNSPPSRGLPKASPAPLPPPNRIRSCSCSCSSSRASRTAPNSPVTPEACHSPNEPEGQEIQERNMENSNEEPQQESEARAPLSPKEIME</sequence>
<name>A0A4X2LJD9_VOMUR</name>
<keyword evidence="7" id="KW-1185">Reference proteome</keyword>
<dbReference type="GeneTree" id="ENSGT00390000001092"/>
<organism evidence="6 7">
    <name type="scientific">Vombatus ursinus</name>
    <name type="common">Common wombat</name>
    <dbReference type="NCBI Taxonomy" id="29139"/>
    <lineage>
        <taxon>Eukaryota</taxon>
        <taxon>Metazoa</taxon>
        <taxon>Chordata</taxon>
        <taxon>Craniata</taxon>
        <taxon>Vertebrata</taxon>
        <taxon>Euteleostomi</taxon>
        <taxon>Mammalia</taxon>
        <taxon>Metatheria</taxon>
        <taxon>Diprotodontia</taxon>
        <taxon>Vombatidae</taxon>
        <taxon>Vombatus</taxon>
    </lineage>
</organism>
<dbReference type="AlphaFoldDB" id="A0A4X2LJD9"/>
<dbReference type="GO" id="GO:0036064">
    <property type="term" value="C:ciliary basal body"/>
    <property type="evidence" value="ECO:0007669"/>
    <property type="project" value="TreeGrafter"/>
</dbReference>
<evidence type="ECO:0000313" key="6">
    <source>
        <dbReference type="Ensembl" id="ENSVURP00010025134.1"/>
    </source>
</evidence>
<protein>
    <recommendedName>
        <fullName evidence="2">Protein Flattop</fullName>
    </recommendedName>
    <alternativeName>
        <fullName evidence="3">Cilia- and flagella-associated protein 126</fullName>
    </alternativeName>
</protein>
<dbReference type="STRING" id="29139.ENSVURP00010025134"/>
<comment type="similarity">
    <text evidence="1">Belongs to the Flattop family.</text>
</comment>
<comment type="function">
    <text evidence="4">Microtubule inner protein (MIP) part of the dynein-decorated doublet microtubules (DMTs) in cilia axoneme. Acts as a regulator of cilium basal body docking and positioning in mono- and multiciliated cells. Regulates basal body docking and cilia formation in multiciliated lung cells. Regulates kinocilium positioning and stereocilia bundle morphogenesis in the inner ear.</text>
</comment>
<dbReference type="InterPro" id="IPR038797">
    <property type="entry name" value="Fltp"/>
</dbReference>
<dbReference type="CDD" id="cd23705">
    <property type="entry name" value="Flattop"/>
    <property type="match status" value="1"/>
</dbReference>
<evidence type="ECO:0000256" key="3">
    <source>
        <dbReference type="ARBA" id="ARBA00033306"/>
    </source>
</evidence>
<feature type="region of interest" description="Disordered" evidence="5">
    <location>
        <begin position="106"/>
        <end position="241"/>
    </location>
</feature>
<dbReference type="Pfam" id="PF22611">
    <property type="entry name" value="CFAP126"/>
    <property type="match status" value="1"/>
</dbReference>
<reference evidence="7" key="1">
    <citation type="submission" date="2018-12" db="EMBL/GenBank/DDBJ databases">
        <authorList>
            <person name="Yazar S."/>
        </authorList>
    </citation>
    <scope>NUCLEOTIDE SEQUENCE [LARGE SCALE GENOMIC DNA]</scope>
</reference>
<feature type="compositionally biased region" description="Low complexity" evidence="5">
    <location>
        <begin position="176"/>
        <end position="189"/>
    </location>
</feature>
<dbReference type="GeneID" id="114037827"/>
<dbReference type="GO" id="GO:0044782">
    <property type="term" value="P:cilium organization"/>
    <property type="evidence" value="ECO:0007669"/>
    <property type="project" value="TreeGrafter"/>
</dbReference>
<dbReference type="PANTHER" id="PTHR34639">
    <property type="entry name" value="PROTEIN FLATTOP"/>
    <property type="match status" value="1"/>
</dbReference>
<evidence type="ECO:0000256" key="2">
    <source>
        <dbReference type="ARBA" id="ARBA00019181"/>
    </source>
</evidence>
<proteinExistence type="inferred from homology"/>
<accession>A0A4X2LJD9</accession>
<feature type="compositionally biased region" description="Low complexity" evidence="5">
    <location>
        <begin position="133"/>
        <end position="164"/>
    </location>
</feature>
<dbReference type="OMA" id="TFMGTWQ"/>
<reference evidence="6" key="3">
    <citation type="submission" date="2025-09" db="UniProtKB">
        <authorList>
            <consortium name="Ensembl"/>
        </authorList>
    </citation>
    <scope>IDENTIFICATION</scope>
</reference>
<gene>
    <name evidence="6" type="primary">CFAP126</name>
</gene>
<dbReference type="PANTHER" id="PTHR34639:SF1">
    <property type="entry name" value="PROTEIN FLATTOP"/>
    <property type="match status" value="1"/>
</dbReference>
<dbReference type="OrthoDB" id="9450946at2759"/>
<evidence type="ECO:0000256" key="4">
    <source>
        <dbReference type="ARBA" id="ARBA00045261"/>
    </source>
</evidence>
<reference evidence="6" key="2">
    <citation type="submission" date="2025-08" db="UniProtKB">
        <authorList>
            <consortium name="Ensembl"/>
        </authorList>
    </citation>
    <scope>IDENTIFICATION</scope>
</reference>